<dbReference type="GO" id="GO:0035255">
    <property type="term" value="F:ionotropic glutamate receptor binding"/>
    <property type="evidence" value="ECO:0007669"/>
    <property type="project" value="TreeGrafter"/>
</dbReference>
<feature type="compositionally biased region" description="Polar residues" evidence="12">
    <location>
        <begin position="1589"/>
        <end position="1599"/>
    </location>
</feature>
<feature type="compositionally biased region" description="Pro residues" evidence="12">
    <location>
        <begin position="1736"/>
        <end position="1752"/>
    </location>
</feature>
<evidence type="ECO:0000256" key="9">
    <source>
        <dbReference type="PROSITE-ProRule" id="PRU00023"/>
    </source>
</evidence>
<dbReference type="PROSITE" id="PS50106">
    <property type="entry name" value="PDZ"/>
    <property type="match status" value="1"/>
</dbReference>
<feature type="compositionally biased region" description="Low complexity" evidence="12">
    <location>
        <begin position="1895"/>
        <end position="1914"/>
    </location>
</feature>
<feature type="compositionally biased region" description="Pro residues" evidence="12">
    <location>
        <begin position="1856"/>
        <end position="1872"/>
    </location>
</feature>
<dbReference type="Pfam" id="PF00536">
    <property type="entry name" value="SAM_1"/>
    <property type="match status" value="1"/>
</dbReference>
<dbReference type="Gene3D" id="1.25.40.20">
    <property type="entry name" value="Ankyrin repeat-containing domain"/>
    <property type="match status" value="2"/>
</dbReference>
<dbReference type="Proteomes" id="UP000694388">
    <property type="component" value="Unplaced"/>
</dbReference>
<feature type="compositionally biased region" description="Basic and acidic residues" evidence="12">
    <location>
        <begin position="1801"/>
        <end position="1810"/>
    </location>
</feature>
<evidence type="ECO:0000256" key="5">
    <source>
        <dbReference type="ARBA" id="ARBA00022737"/>
    </source>
</evidence>
<feature type="repeat" description="ANK" evidence="9">
    <location>
        <begin position="352"/>
        <end position="384"/>
    </location>
</feature>
<keyword evidence="6" id="KW-0770">Synapse</keyword>
<dbReference type="InterPro" id="IPR001660">
    <property type="entry name" value="SAM"/>
</dbReference>
<name>A0A8C4R3P8_EPTBU</name>
<reference evidence="16" key="1">
    <citation type="submission" date="2025-08" db="UniProtKB">
        <authorList>
            <consortium name="Ensembl"/>
        </authorList>
    </citation>
    <scope>IDENTIFICATION</scope>
</reference>
<dbReference type="SUPFAM" id="SSF47769">
    <property type="entry name" value="SAM/Pointed domain"/>
    <property type="match status" value="1"/>
</dbReference>
<dbReference type="PANTHER" id="PTHR24135">
    <property type="entry name" value="SH3 AND MULTIPLE ANKYRIN REPEAT DOMAINS PROTEIN"/>
    <property type="match status" value="1"/>
</dbReference>
<keyword evidence="3" id="KW-0963">Cytoplasm</keyword>
<feature type="domain" description="SH3" evidence="13">
    <location>
        <begin position="700"/>
        <end position="759"/>
    </location>
</feature>
<sequence length="1987" mass="214491">MSQRAPPGVEKEREKRTEEQQQQQQRQRQRRRRERAGKGEEEQRERGVSAGALSLAASKEAHGEGESVGETEDTGAGGAQAEGAAGTAGAAAAAAEGGSEQCESEVPMASEAMLIRVRIPDLQQMKCLHLNPNGTVWAAKQQVLVSLTQSLRDVLNYGLFQPAFNGRDGRFLDEERLLREYPQPLHSGVPYLEFRYKRRLYRTYIDRRQLSKLHTKVNLRRFMGYIQNLSLEKAKKMLDRGLDPNFHDPDSGECPLTLAAQLYASSPIIRVLKAGGAHLDFRSRDGLTALHKAAKAANPAALMTLLDLGASPDQKDSHGLTPLYHTAIVGGDPDCCEMLLHDHASLGCADENGWTEVHQACRYGHVQHLEHLLFYGADMIAQNAAGNTALHICALYHQESCARVLLYRGMNKDLRNYNNQTPFQVAIVAGNFEIAEIIKNHKATDVVPFQEVPSYSRRRRYYLSQSSLAGPPSSRSTALPRATSESSLIARPCTRQEWHHADWHHPQHTQHPGAPVMALPHCYPYHGQARVRFPSGQGGCPPPHYLPHMHSAPLCESLAAGASSSSATDSSCGSPSRNAAHGGVTSSASVSGGRGDGRGPAAGVRGGLHRGDSLANPEDVEGDLIRSHRKFKRSASLLPRKLSSLGGPGGAGSCREGSATGGAGSGGGTSGGMAGSEERGGVVSGGGVSGVMKRRLYSAVPGRVFIALKSYTPQGEGEIALNRGERLKVLSVGEGGFWEGSVKGRTGWFPADCVEEIPVRHESMQGREDRGRRLFRHYTVGGSYDNFDPSDFVLEEKRVSLHKRDNEGFGFVLRGAKADSPIEEFSPTPAFPALQYLESVDDSGVAAKAGLKTGDFLIEVNGDNVVKCGHKHVVSLIRQGGNTLVLKVVSVSRRPEKEDTCRKRAPMAPRKSHSATVSFRSRSMTSDLEEVASGRRRRHGKPEQPLGPELINPDPRGPSIRLRPSSRVFTHEVYGYDQSMSHRHSPPLPSTERQSLFPMVQGMSQDGRYYTSPTEDPYRVLPQVFPSSPPLLSYREHSYPPVYYSPPVTHQVSPTPAEYLTPVPAAPSPHPAYEPLAYHQESDLSAYTEAATYVYAPPPPPERPRKPRTFSQEEMTIVSYAPQLPPPQSTQIAHHFQKPLPPPPIPLSHSFAAAAQLQLDAQQLQQLQQQLQGQQQQLQQQLQEQSQHLMGPAVSVAPVHFAEPTPQPGVRAYTAIPLAQRPLPGRPYEPVGFPPVQVATFTEPAYYNVPATELPQRPRSATGLSSGGGPVPEEGSSSESGGLLRRASHPQEHVYANVGPPVGLAVPGRRKAHLTKQQKIESSPERGGNALPKIVIKEPSTSSSGRSSQASSMECEGPAAESRQVMWPSITSSAFSNALPLPKQQGPTPSTADTRRPKPILKHSKSVDEGQLSSGQPPQRPAIAPLSPPTYRGVTPAPSPPTSRLIRSWESEPSRQQKALPPIPPSQNVWQPAMAVPRPAFPRRVPGEGAAGIPAPPSSWESGFQARMGGQMPGLLMVQEPGTSDQDPEDDGGISELEMVAREMAAEAASDVLEDREQMVEVEAGEVLDSNEEQLSIEMHTLSPPPSPQTGSVPAFSTFSDPIPPPLEFANGFSCSGSVIMAMGSAQAQPSGPGFFPPRGGSLDSGLEESELRSVIDLGRSVPRSSLSSPSLESGGISELRLESYPTSPQLTSSKAIPEKPPVPPKPKLRPIGSTAPASRTAVVTFSEPPLLGPREPLPPPLPPPPPLPLRPKPLLQRSRLWDSSSSLPTLDGARGSGSQDVKASVISELSSRLQQMSLEGRVRSGEHLTRQTTSLDRGPALPFHLRPASGGSQSPLVSPSHDIPASCLLQRHHPPPPPPRPYPPKPPPKPPIRSSFIGVSPPPPGTSPSPSLPASPAEPEGLVAPPTSSPLTLPYPTKPLDLWSKLEVGAWLESLGLGEHLQSFLENEIDGSHLPQLRKEDLLELGVTRVGHRMSFERALRELLSQ</sequence>
<keyword evidence="17" id="KW-1185">Reference proteome</keyword>
<evidence type="ECO:0000259" key="15">
    <source>
        <dbReference type="PROSITE" id="PS50106"/>
    </source>
</evidence>
<dbReference type="InterPro" id="IPR001478">
    <property type="entry name" value="PDZ"/>
</dbReference>
<feature type="compositionally biased region" description="Low complexity" evidence="12">
    <location>
        <begin position="565"/>
        <end position="591"/>
    </location>
</feature>
<dbReference type="Gene3D" id="2.30.30.40">
    <property type="entry name" value="SH3 Domains"/>
    <property type="match status" value="1"/>
</dbReference>
<feature type="region of interest" description="Disordered" evidence="12">
    <location>
        <begin position="1251"/>
        <end position="1507"/>
    </location>
</feature>
<feature type="compositionally biased region" description="Low complexity" evidence="12">
    <location>
        <begin position="1658"/>
        <end position="1679"/>
    </location>
</feature>
<feature type="region of interest" description="Disordered" evidence="12">
    <location>
        <begin position="1797"/>
        <end position="1914"/>
    </location>
</feature>
<feature type="compositionally biased region" description="Polar residues" evidence="12">
    <location>
        <begin position="1685"/>
        <end position="1694"/>
    </location>
</feature>
<feature type="domain" description="SAM" evidence="14">
    <location>
        <begin position="1924"/>
        <end position="1987"/>
    </location>
</feature>
<dbReference type="FunFam" id="1.25.40.20:FF:000048">
    <property type="entry name" value="SH3 and multiple ankyrin repeat domains protein 3"/>
    <property type="match status" value="1"/>
</dbReference>
<feature type="compositionally biased region" description="Polar residues" evidence="12">
    <location>
        <begin position="473"/>
        <end position="486"/>
    </location>
</feature>
<dbReference type="SMART" id="SM00248">
    <property type="entry name" value="ANK"/>
    <property type="match status" value="6"/>
</dbReference>
<dbReference type="PROSITE" id="PS50297">
    <property type="entry name" value="ANK_REP_REGION"/>
    <property type="match status" value="2"/>
</dbReference>
<dbReference type="Gene3D" id="2.30.42.10">
    <property type="match status" value="1"/>
</dbReference>
<keyword evidence="2 10" id="KW-0728">SH3 domain</keyword>
<evidence type="ECO:0000256" key="3">
    <source>
        <dbReference type="ARBA" id="ARBA00022490"/>
    </source>
</evidence>
<evidence type="ECO:0000256" key="10">
    <source>
        <dbReference type="PROSITE-ProRule" id="PRU00192"/>
    </source>
</evidence>
<evidence type="ECO:0000256" key="12">
    <source>
        <dbReference type="SAM" id="MobiDB-lite"/>
    </source>
</evidence>
<dbReference type="PROSITE" id="PS50088">
    <property type="entry name" value="ANK_REPEAT"/>
    <property type="match status" value="3"/>
</dbReference>
<dbReference type="SUPFAM" id="SSF50156">
    <property type="entry name" value="PDZ domain-like"/>
    <property type="match status" value="1"/>
</dbReference>
<dbReference type="GO" id="GO:0045211">
    <property type="term" value="C:postsynaptic membrane"/>
    <property type="evidence" value="ECO:0007669"/>
    <property type="project" value="TreeGrafter"/>
</dbReference>
<feature type="repeat" description="ANK" evidence="9">
    <location>
        <begin position="385"/>
        <end position="417"/>
    </location>
</feature>
<evidence type="ECO:0000259" key="14">
    <source>
        <dbReference type="PROSITE" id="PS50105"/>
    </source>
</evidence>
<evidence type="ECO:0000256" key="7">
    <source>
        <dbReference type="ARBA" id="ARBA00023043"/>
    </source>
</evidence>
<dbReference type="InterPro" id="IPR051569">
    <property type="entry name" value="SHANK"/>
</dbReference>
<dbReference type="CDD" id="cd06746">
    <property type="entry name" value="PDZ_SHANK1_3-like"/>
    <property type="match status" value="1"/>
</dbReference>
<evidence type="ECO:0000256" key="2">
    <source>
        <dbReference type="ARBA" id="ARBA00022443"/>
    </source>
</evidence>
<feature type="compositionally biased region" description="Low complexity" evidence="12">
    <location>
        <begin position="1472"/>
        <end position="1493"/>
    </location>
</feature>
<dbReference type="Pfam" id="PF12796">
    <property type="entry name" value="Ank_2"/>
    <property type="match status" value="2"/>
</dbReference>
<dbReference type="SMART" id="SM00454">
    <property type="entry name" value="SAM"/>
    <property type="match status" value="1"/>
</dbReference>
<dbReference type="InterPro" id="IPR013761">
    <property type="entry name" value="SAM/pointed_sf"/>
</dbReference>
<dbReference type="InterPro" id="IPR036770">
    <property type="entry name" value="Ankyrin_rpt-contain_sf"/>
</dbReference>
<feature type="compositionally biased region" description="Gly residues" evidence="12">
    <location>
        <begin position="659"/>
        <end position="674"/>
    </location>
</feature>
<dbReference type="GO" id="GO:0030160">
    <property type="term" value="F:synaptic receptor adaptor activity"/>
    <property type="evidence" value="ECO:0007669"/>
    <property type="project" value="TreeGrafter"/>
</dbReference>
<dbReference type="SMART" id="SM00228">
    <property type="entry name" value="PDZ"/>
    <property type="match status" value="1"/>
</dbReference>
<dbReference type="PROSITE" id="PS50002">
    <property type="entry name" value="SH3"/>
    <property type="match status" value="1"/>
</dbReference>
<dbReference type="Gene3D" id="1.10.150.50">
    <property type="entry name" value="Transcription Factor, Ets-1"/>
    <property type="match status" value="1"/>
</dbReference>
<keyword evidence="4" id="KW-0597">Phosphoprotein</keyword>
<feature type="compositionally biased region" description="Pro residues" evidence="12">
    <location>
        <begin position="1881"/>
        <end position="1894"/>
    </location>
</feature>
<dbReference type="Gene3D" id="3.10.20.90">
    <property type="entry name" value="Phosphatidylinositol 3-kinase Catalytic Subunit, Chain A, domain 1"/>
    <property type="match status" value="1"/>
</dbReference>
<feature type="compositionally biased region" description="Low complexity" evidence="12">
    <location>
        <begin position="49"/>
        <end position="58"/>
    </location>
</feature>
<keyword evidence="5" id="KW-0677">Repeat</keyword>
<evidence type="ECO:0000313" key="17">
    <source>
        <dbReference type="Proteomes" id="UP000694388"/>
    </source>
</evidence>
<dbReference type="Pfam" id="PF00595">
    <property type="entry name" value="PDZ"/>
    <property type="match status" value="1"/>
</dbReference>
<evidence type="ECO:0000313" key="16">
    <source>
        <dbReference type="Ensembl" id="ENSEBUP00000024842.1"/>
    </source>
</evidence>
<dbReference type="FunFam" id="1.10.150.50:FF:000006">
    <property type="entry name" value="SH3 and multiple ankyrin repeat domains protein 2"/>
    <property type="match status" value="1"/>
</dbReference>
<dbReference type="InterPro" id="IPR002110">
    <property type="entry name" value="Ankyrin_rpt"/>
</dbReference>
<dbReference type="FunFam" id="3.10.20.90:FF:000029">
    <property type="entry name" value="SH3 and multiple ankyrin repeat domains protein 1"/>
    <property type="match status" value="1"/>
</dbReference>
<dbReference type="InterPro" id="IPR036034">
    <property type="entry name" value="PDZ_sf"/>
</dbReference>
<dbReference type="FunFam" id="2.30.42.10:FF:000018">
    <property type="entry name" value="SH3 and multiple ankyrin repeat domains protein 2"/>
    <property type="match status" value="1"/>
</dbReference>
<feature type="region of interest" description="Disordered" evidence="12">
    <location>
        <begin position="1579"/>
        <end position="1599"/>
    </location>
</feature>
<dbReference type="SUPFAM" id="SSF48403">
    <property type="entry name" value="Ankyrin repeat"/>
    <property type="match status" value="1"/>
</dbReference>
<dbReference type="Ensembl" id="ENSEBUT00000025418.1">
    <property type="protein sequence ID" value="ENSEBUP00000024842.1"/>
    <property type="gene ID" value="ENSEBUG00000015345.1"/>
</dbReference>
<feature type="domain" description="PDZ" evidence="15">
    <location>
        <begin position="798"/>
        <end position="892"/>
    </location>
</feature>
<proteinExistence type="predicted"/>
<evidence type="ECO:0008006" key="18">
    <source>
        <dbReference type="Google" id="ProtNLM"/>
    </source>
</evidence>
<dbReference type="FunFam" id="2.30.30.40:FF:000025">
    <property type="entry name" value="SH3 and multiple ankyrin repeat domains protein 2"/>
    <property type="match status" value="1"/>
</dbReference>
<feature type="region of interest" description="Disordered" evidence="12">
    <location>
        <begin position="895"/>
        <end position="961"/>
    </location>
</feature>
<comment type="subcellular location">
    <subcellularLocation>
        <location evidence="1">Cytoplasm</location>
    </subcellularLocation>
    <subcellularLocation>
        <location evidence="8">Postsynaptic density</location>
    </subcellularLocation>
</comment>
<dbReference type="PANTHER" id="PTHR24135:SF28">
    <property type="entry name" value="LD13733P"/>
    <property type="match status" value="1"/>
</dbReference>
<feature type="region of interest" description="Disordered" evidence="12">
    <location>
        <begin position="565"/>
        <end position="621"/>
    </location>
</feature>
<dbReference type="InterPro" id="IPR001452">
    <property type="entry name" value="SH3_domain"/>
</dbReference>
<evidence type="ECO:0000256" key="1">
    <source>
        <dbReference type="ARBA" id="ARBA00004496"/>
    </source>
</evidence>
<feature type="region of interest" description="Disordered" evidence="12">
    <location>
        <begin position="1625"/>
        <end position="1784"/>
    </location>
</feature>
<accession>A0A8C4R3P8</accession>
<dbReference type="PROSITE" id="PS50105">
    <property type="entry name" value="SAM_DOMAIN"/>
    <property type="match status" value="1"/>
</dbReference>
<feature type="compositionally biased region" description="Polar residues" evidence="12">
    <location>
        <begin position="914"/>
        <end position="926"/>
    </location>
</feature>
<evidence type="ECO:0000259" key="13">
    <source>
        <dbReference type="PROSITE" id="PS50002"/>
    </source>
</evidence>
<feature type="region of interest" description="Disordered" evidence="12">
    <location>
        <begin position="640"/>
        <end position="685"/>
    </location>
</feature>
<dbReference type="InterPro" id="IPR036028">
    <property type="entry name" value="SH3-like_dom_sf"/>
</dbReference>
<feature type="compositionally biased region" description="Low complexity" evidence="12">
    <location>
        <begin position="1630"/>
        <end position="1642"/>
    </location>
</feature>
<feature type="repeat" description="ANK" evidence="9">
    <location>
        <begin position="285"/>
        <end position="317"/>
    </location>
</feature>
<evidence type="ECO:0000256" key="4">
    <source>
        <dbReference type="ARBA" id="ARBA00022553"/>
    </source>
</evidence>
<feature type="compositionally biased region" description="Gly residues" evidence="12">
    <location>
        <begin position="592"/>
        <end position="606"/>
    </location>
</feature>
<feature type="region of interest" description="Disordered" evidence="12">
    <location>
        <begin position="1"/>
        <end position="83"/>
    </location>
</feature>
<evidence type="ECO:0000256" key="6">
    <source>
        <dbReference type="ARBA" id="ARBA00023018"/>
    </source>
</evidence>
<dbReference type="CDD" id="cd09506">
    <property type="entry name" value="SAM_Shank1_2_3"/>
    <property type="match status" value="1"/>
</dbReference>
<feature type="compositionally biased region" description="Low complexity" evidence="12">
    <location>
        <begin position="1340"/>
        <end position="1352"/>
    </location>
</feature>
<keyword evidence="11" id="KW-0175">Coiled coil</keyword>
<dbReference type="SUPFAM" id="SSF50044">
    <property type="entry name" value="SH3-domain"/>
    <property type="match status" value="1"/>
</dbReference>
<dbReference type="GO" id="GO:0043197">
    <property type="term" value="C:dendritic spine"/>
    <property type="evidence" value="ECO:0007669"/>
    <property type="project" value="TreeGrafter"/>
</dbReference>
<feature type="compositionally biased region" description="Low complexity" evidence="12">
    <location>
        <begin position="1271"/>
        <end position="1284"/>
    </location>
</feature>
<evidence type="ECO:0000256" key="11">
    <source>
        <dbReference type="SAM" id="Coils"/>
    </source>
</evidence>
<dbReference type="GeneTree" id="ENSGT00940000153561"/>
<dbReference type="Pfam" id="PF07653">
    <property type="entry name" value="SH3_2"/>
    <property type="match status" value="1"/>
</dbReference>
<feature type="compositionally biased region" description="Basic and acidic residues" evidence="12">
    <location>
        <begin position="36"/>
        <end position="47"/>
    </location>
</feature>
<feature type="coiled-coil region" evidence="11">
    <location>
        <begin position="1154"/>
        <end position="1188"/>
    </location>
</feature>
<keyword evidence="7 9" id="KW-0040">ANK repeat</keyword>
<feature type="region of interest" description="Disordered" evidence="12">
    <location>
        <begin position="466"/>
        <end position="486"/>
    </location>
</feature>
<organism evidence="16 17">
    <name type="scientific">Eptatretus burgeri</name>
    <name type="common">Inshore hagfish</name>
    <dbReference type="NCBI Taxonomy" id="7764"/>
    <lineage>
        <taxon>Eukaryota</taxon>
        <taxon>Metazoa</taxon>
        <taxon>Chordata</taxon>
        <taxon>Craniata</taxon>
        <taxon>Vertebrata</taxon>
        <taxon>Cyclostomata</taxon>
        <taxon>Myxini</taxon>
        <taxon>Myxiniformes</taxon>
        <taxon>Myxinidae</taxon>
        <taxon>Eptatretinae</taxon>
        <taxon>Eptatretus</taxon>
    </lineage>
</organism>
<dbReference type="SMART" id="SM00326">
    <property type="entry name" value="SH3"/>
    <property type="match status" value="1"/>
</dbReference>
<evidence type="ECO:0000256" key="8">
    <source>
        <dbReference type="ARBA" id="ARBA00034105"/>
    </source>
</evidence>
<feature type="compositionally biased region" description="Basic and acidic residues" evidence="12">
    <location>
        <begin position="9"/>
        <end position="19"/>
    </location>
</feature>
<dbReference type="GO" id="GO:0005737">
    <property type="term" value="C:cytoplasm"/>
    <property type="evidence" value="ECO:0007669"/>
    <property type="project" value="UniProtKB-SubCell"/>
</dbReference>
<dbReference type="GO" id="GO:0014069">
    <property type="term" value="C:postsynaptic density"/>
    <property type="evidence" value="ECO:0007669"/>
    <property type="project" value="UniProtKB-SubCell"/>
</dbReference>
<reference evidence="16" key="2">
    <citation type="submission" date="2025-09" db="UniProtKB">
        <authorList>
            <consortium name="Ensembl"/>
        </authorList>
    </citation>
    <scope>IDENTIFICATION</scope>
</reference>
<protein>
    <recommendedName>
        <fullName evidence="18">SH3 and multiple ankyrin repeat domains protein 3</fullName>
    </recommendedName>
</protein>